<gene>
    <name evidence="2" type="ORF">Q31b_50370</name>
</gene>
<keyword evidence="1" id="KW-0472">Membrane</keyword>
<evidence type="ECO:0000313" key="3">
    <source>
        <dbReference type="Proteomes" id="UP000315471"/>
    </source>
</evidence>
<keyword evidence="1" id="KW-1133">Transmembrane helix</keyword>
<sequence>MPYWFRAMRMGNRSGRRLVQSREWQITKPCTGARHLTYLKWTTNPPCPVMANVIRLTFMPILRFRFRIATLLIFTMICAVALALSRPFSPEVDFSIPVAATFTGIDEGEYACCHVTVTNNGLLPIWIAGHSGLILTFAYYGDPTSNPVENYNLTAQTPVTYTPLYRGQSAVARIPHHSNYTTARLGVQFHDWRGRTAYVWSDNFTFPVDPKSG</sequence>
<comment type="caution">
    <text evidence="2">The sequence shown here is derived from an EMBL/GenBank/DDBJ whole genome shotgun (WGS) entry which is preliminary data.</text>
</comment>
<dbReference type="EMBL" id="SJPY01000009">
    <property type="protein sequence ID" value="TWU35602.1"/>
    <property type="molecule type" value="Genomic_DNA"/>
</dbReference>
<evidence type="ECO:0000313" key="2">
    <source>
        <dbReference type="EMBL" id="TWU35602.1"/>
    </source>
</evidence>
<evidence type="ECO:0000256" key="1">
    <source>
        <dbReference type="SAM" id="Phobius"/>
    </source>
</evidence>
<reference evidence="2 3" key="1">
    <citation type="submission" date="2019-02" db="EMBL/GenBank/DDBJ databases">
        <title>Deep-cultivation of Planctomycetes and their phenomic and genomic characterization uncovers novel biology.</title>
        <authorList>
            <person name="Wiegand S."/>
            <person name="Jogler M."/>
            <person name="Boedeker C."/>
            <person name="Pinto D."/>
            <person name="Vollmers J."/>
            <person name="Rivas-Marin E."/>
            <person name="Kohn T."/>
            <person name="Peeters S.H."/>
            <person name="Heuer A."/>
            <person name="Rast P."/>
            <person name="Oberbeckmann S."/>
            <person name="Bunk B."/>
            <person name="Jeske O."/>
            <person name="Meyerdierks A."/>
            <person name="Storesund J.E."/>
            <person name="Kallscheuer N."/>
            <person name="Luecker S."/>
            <person name="Lage O.M."/>
            <person name="Pohl T."/>
            <person name="Merkel B.J."/>
            <person name="Hornburger P."/>
            <person name="Mueller R.-W."/>
            <person name="Bruemmer F."/>
            <person name="Labrenz M."/>
            <person name="Spormann A.M."/>
            <person name="Op Den Camp H."/>
            <person name="Overmann J."/>
            <person name="Amann R."/>
            <person name="Jetten M.S.M."/>
            <person name="Mascher T."/>
            <person name="Medema M.H."/>
            <person name="Devos D.P."/>
            <person name="Kaster A.-K."/>
            <person name="Ovreas L."/>
            <person name="Rohde M."/>
            <person name="Galperin M.Y."/>
            <person name="Jogler C."/>
        </authorList>
    </citation>
    <scope>NUCLEOTIDE SEQUENCE [LARGE SCALE GENOMIC DNA]</scope>
    <source>
        <strain evidence="2 3">Q31b</strain>
    </source>
</reference>
<feature type="transmembrane region" description="Helical" evidence="1">
    <location>
        <begin position="64"/>
        <end position="84"/>
    </location>
</feature>
<accession>A0A5C6DG46</accession>
<dbReference type="Proteomes" id="UP000315471">
    <property type="component" value="Unassembled WGS sequence"/>
</dbReference>
<name>A0A5C6DG46_9BACT</name>
<dbReference type="OrthoDB" id="289487at2"/>
<dbReference type="RefSeq" id="WP_146602161.1">
    <property type="nucleotide sequence ID" value="NZ_SJPY01000009.1"/>
</dbReference>
<proteinExistence type="predicted"/>
<dbReference type="AlphaFoldDB" id="A0A5C6DG46"/>
<organism evidence="2 3">
    <name type="scientific">Novipirellula aureliae</name>
    <dbReference type="NCBI Taxonomy" id="2527966"/>
    <lineage>
        <taxon>Bacteria</taxon>
        <taxon>Pseudomonadati</taxon>
        <taxon>Planctomycetota</taxon>
        <taxon>Planctomycetia</taxon>
        <taxon>Pirellulales</taxon>
        <taxon>Pirellulaceae</taxon>
        <taxon>Novipirellula</taxon>
    </lineage>
</organism>
<protein>
    <submittedName>
        <fullName evidence="2">Uncharacterized protein</fullName>
    </submittedName>
</protein>
<keyword evidence="1" id="KW-0812">Transmembrane</keyword>
<keyword evidence="3" id="KW-1185">Reference proteome</keyword>